<protein>
    <submittedName>
        <fullName evidence="7">RNA polymerase sigma factor, sigma-70 family</fullName>
    </submittedName>
</protein>
<dbReference type="NCBIfam" id="TIGR02937">
    <property type="entry name" value="sigma70-ECF"/>
    <property type="match status" value="1"/>
</dbReference>
<dbReference type="RefSeq" id="WP_092047175.1">
    <property type="nucleotide sequence ID" value="NZ_FOQD01000001.1"/>
</dbReference>
<dbReference type="Pfam" id="PF04542">
    <property type="entry name" value="Sigma70_r2"/>
    <property type="match status" value="1"/>
</dbReference>
<dbReference type="EMBL" id="FOQD01000001">
    <property type="protein sequence ID" value="SFH57327.1"/>
    <property type="molecule type" value="Genomic_DNA"/>
</dbReference>
<proteinExistence type="inferred from homology"/>
<dbReference type="GO" id="GO:0006352">
    <property type="term" value="P:DNA-templated transcription initiation"/>
    <property type="evidence" value="ECO:0007669"/>
    <property type="project" value="InterPro"/>
</dbReference>
<name>A0A1I3B4V4_9PLAN</name>
<dbReference type="AlphaFoldDB" id="A0A1I3B4V4"/>
<dbReference type="GO" id="GO:0003677">
    <property type="term" value="F:DNA binding"/>
    <property type="evidence" value="ECO:0007669"/>
    <property type="project" value="UniProtKB-KW"/>
</dbReference>
<dbReference type="Gene3D" id="1.10.1740.10">
    <property type="match status" value="1"/>
</dbReference>
<dbReference type="InterPro" id="IPR013324">
    <property type="entry name" value="RNA_pol_sigma_r3/r4-like"/>
</dbReference>
<dbReference type="Proteomes" id="UP000199518">
    <property type="component" value="Unassembled WGS sequence"/>
</dbReference>
<evidence type="ECO:0000256" key="5">
    <source>
        <dbReference type="ARBA" id="ARBA00023163"/>
    </source>
</evidence>
<keyword evidence="5" id="KW-0804">Transcription</keyword>
<keyword evidence="8" id="KW-1185">Reference proteome</keyword>
<dbReference type="InterPro" id="IPR007627">
    <property type="entry name" value="RNA_pol_sigma70_r2"/>
</dbReference>
<accession>A0A1I3B4V4</accession>
<keyword evidence="2" id="KW-0805">Transcription regulation</keyword>
<dbReference type="GO" id="GO:0016987">
    <property type="term" value="F:sigma factor activity"/>
    <property type="evidence" value="ECO:0007669"/>
    <property type="project" value="UniProtKB-KW"/>
</dbReference>
<keyword evidence="4" id="KW-0238">DNA-binding</keyword>
<gene>
    <name evidence="7" type="ORF">SAMN05421753_101238</name>
</gene>
<sequence>MSTGSTSFSTSLSLIRRVQARDPESWDLLAKLYGPLVYRWCRVAGLSPVDAPDVVQNVFLLLFRKLDRFSPEHPQASFRGWLWTVTRNAILEYRRKQSRHPSAVGGSAAFHELQQQAEEILSDELRDPEQDEGALLQRALRVIEDSVDKTTWLAFWRSAVRDEPAREIAADLGVTAHSIRQAKYRILCRLRELLADK</sequence>
<dbReference type="PANTHER" id="PTHR43133:SF8">
    <property type="entry name" value="RNA POLYMERASE SIGMA FACTOR HI_1459-RELATED"/>
    <property type="match status" value="1"/>
</dbReference>
<dbReference type="PANTHER" id="PTHR43133">
    <property type="entry name" value="RNA POLYMERASE ECF-TYPE SIGMA FACTO"/>
    <property type="match status" value="1"/>
</dbReference>
<evidence type="ECO:0000313" key="7">
    <source>
        <dbReference type="EMBL" id="SFH57327.1"/>
    </source>
</evidence>
<dbReference type="InterPro" id="IPR013325">
    <property type="entry name" value="RNA_pol_sigma_r2"/>
</dbReference>
<evidence type="ECO:0000256" key="3">
    <source>
        <dbReference type="ARBA" id="ARBA00023082"/>
    </source>
</evidence>
<evidence type="ECO:0000256" key="4">
    <source>
        <dbReference type="ARBA" id="ARBA00023125"/>
    </source>
</evidence>
<evidence type="ECO:0000313" key="8">
    <source>
        <dbReference type="Proteomes" id="UP000199518"/>
    </source>
</evidence>
<dbReference type="OrthoDB" id="281047at2"/>
<reference evidence="8" key="1">
    <citation type="submission" date="2016-10" db="EMBL/GenBank/DDBJ databases">
        <authorList>
            <person name="Varghese N."/>
            <person name="Submissions S."/>
        </authorList>
    </citation>
    <scope>NUCLEOTIDE SEQUENCE [LARGE SCALE GENOMIC DNA]</scope>
    <source>
        <strain evidence="8">DSM 26348</strain>
    </source>
</reference>
<feature type="domain" description="RNA polymerase sigma-70 region 2" evidence="6">
    <location>
        <begin position="30"/>
        <end position="99"/>
    </location>
</feature>
<dbReference type="SUPFAM" id="SSF88946">
    <property type="entry name" value="Sigma2 domain of RNA polymerase sigma factors"/>
    <property type="match status" value="1"/>
</dbReference>
<evidence type="ECO:0000259" key="6">
    <source>
        <dbReference type="Pfam" id="PF04542"/>
    </source>
</evidence>
<organism evidence="7 8">
    <name type="scientific">Planctomicrobium piriforme</name>
    <dbReference type="NCBI Taxonomy" id="1576369"/>
    <lineage>
        <taxon>Bacteria</taxon>
        <taxon>Pseudomonadati</taxon>
        <taxon>Planctomycetota</taxon>
        <taxon>Planctomycetia</taxon>
        <taxon>Planctomycetales</taxon>
        <taxon>Planctomycetaceae</taxon>
        <taxon>Planctomicrobium</taxon>
    </lineage>
</organism>
<dbReference type="InterPro" id="IPR039425">
    <property type="entry name" value="RNA_pol_sigma-70-like"/>
</dbReference>
<evidence type="ECO:0000256" key="1">
    <source>
        <dbReference type="ARBA" id="ARBA00010641"/>
    </source>
</evidence>
<comment type="similarity">
    <text evidence="1">Belongs to the sigma-70 factor family. ECF subfamily.</text>
</comment>
<dbReference type="SUPFAM" id="SSF88659">
    <property type="entry name" value="Sigma3 and sigma4 domains of RNA polymerase sigma factors"/>
    <property type="match status" value="1"/>
</dbReference>
<dbReference type="STRING" id="1576369.SAMN05421753_101238"/>
<dbReference type="InterPro" id="IPR014284">
    <property type="entry name" value="RNA_pol_sigma-70_dom"/>
</dbReference>
<evidence type="ECO:0000256" key="2">
    <source>
        <dbReference type="ARBA" id="ARBA00023015"/>
    </source>
</evidence>
<keyword evidence="3" id="KW-0731">Sigma factor</keyword>